<evidence type="ECO:0000313" key="2">
    <source>
        <dbReference type="EMBL" id="DAF91546.1"/>
    </source>
</evidence>
<protein>
    <submittedName>
        <fullName evidence="2">Uncharacterized protein</fullName>
    </submittedName>
</protein>
<reference evidence="2" key="1">
    <citation type="journal article" date="2021" name="Proc. Natl. Acad. Sci. U.S.A.">
        <title>A Catalog of Tens of Thousands of Viruses from Human Metagenomes Reveals Hidden Associations with Chronic Diseases.</title>
        <authorList>
            <person name="Tisza M.J."/>
            <person name="Buck C.B."/>
        </authorList>
    </citation>
    <scope>NUCLEOTIDE SEQUENCE</scope>
    <source>
        <strain evidence="2">CtevH2</strain>
    </source>
</reference>
<evidence type="ECO:0000256" key="1">
    <source>
        <dbReference type="SAM" id="MobiDB-lite"/>
    </source>
</evidence>
<accession>A0A8S5UAX9</accession>
<dbReference type="EMBL" id="BK016056">
    <property type="protein sequence ID" value="DAF91546.1"/>
    <property type="molecule type" value="Genomic_DNA"/>
</dbReference>
<feature type="region of interest" description="Disordered" evidence="1">
    <location>
        <begin position="1"/>
        <end position="29"/>
    </location>
</feature>
<proteinExistence type="predicted"/>
<name>A0A8S5UAX9_9CAUD</name>
<organism evidence="2">
    <name type="scientific">Siphoviridae sp. ctevH2</name>
    <dbReference type="NCBI Taxonomy" id="2825593"/>
    <lineage>
        <taxon>Viruses</taxon>
        <taxon>Duplodnaviria</taxon>
        <taxon>Heunggongvirae</taxon>
        <taxon>Uroviricota</taxon>
        <taxon>Caudoviricetes</taxon>
    </lineage>
</organism>
<sequence length="29" mass="3250">MIFLNREPGAPLEHCPDQASDGNNPLFCY</sequence>